<dbReference type="Pfam" id="PF01750">
    <property type="entry name" value="HycI"/>
    <property type="match status" value="1"/>
</dbReference>
<proteinExistence type="inferred from homology"/>
<dbReference type="PRINTS" id="PR00446">
    <property type="entry name" value="HYDRGNUPTAKE"/>
</dbReference>
<organism evidence="5 6">
    <name type="scientific">Clostridium grantii DSM 8605</name>
    <dbReference type="NCBI Taxonomy" id="1121316"/>
    <lineage>
        <taxon>Bacteria</taxon>
        <taxon>Bacillati</taxon>
        <taxon>Bacillota</taxon>
        <taxon>Clostridia</taxon>
        <taxon>Eubacteriales</taxon>
        <taxon>Clostridiaceae</taxon>
        <taxon>Clostridium</taxon>
    </lineage>
</organism>
<evidence type="ECO:0000256" key="1">
    <source>
        <dbReference type="ARBA" id="ARBA00006814"/>
    </source>
</evidence>
<sequence length="151" mass="17105">MRTKVMALGNRLMTDDGIAIRIVEELKPELETNGFEVFIGETDTYSCLDFVKDGDSLILIDSTYLGKEPGTVSIFPLKDMKHIAKDYKVSNSMHDLSFIKLLALENKIVKGYFIGIEVAYVDMGINLSPELEMKFSNIKENIKNELIERGY</sequence>
<keyword evidence="3" id="KW-0064">Aspartyl protease</keyword>
<dbReference type="EMBL" id="FQXM01000012">
    <property type="protein sequence ID" value="SHH76944.1"/>
    <property type="molecule type" value="Genomic_DNA"/>
</dbReference>
<dbReference type="GO" id="GO:0004190">
    <property type="term" value="F:aspartic-type endopeptidase activity"/>
    <property type="evidence" value="ECO:0007669"/>
    <property type="project" value="UniProtKB-KW"/>
</dbReference>
<accession>A0A1M5VPN1</accession>
<dbReference type="STRING" id="1121316.SAMN02745207_02400"/>
<name>A0A1M5VPN1_9CLOT</name>
<dbReference type="GO" id="GO:0016485">
    <property type="term" value="P:protein processing"/>
    <property type="evidence" value="ECO:0007669"/>
    <property type="project" value="TreeGrafter"/>
</dbReference>
<dbReference type="GO" id="GO:0008047">
    <property type="term" value="F:enzyme activator activity"/>
    <property type="evidence" value="ECO:0007669"/>
    <property type="project" value="InterPro"/>
</dbReference>
<dbReference type="Proteomes" id="UP000184447">
    <property type="component" value="Unassembled WGS sequence"/>
</dbReference>
<dbReference type="RefSeq" id="WP_073338661.1">
    <property type="nucleotide sequence ID" value="NZ_FQXM01000012.1"/>
</dbReference>
<dbReference type="NCBIfam" id="TIGR00072">
    <property type="entry name" value="hydrog_prot"/>
    <property type="match status" value="1"/>
</dbReference>
<gene>
    <name evidence="5" type="ORF">SAMN02745207_02400</name>
</gene>
<dbReference type="PANTHER" id="PTHR30302:SF1">
    <property type="entry name" value="HYDROGENASE 2 MATURATION PROTEASE"/>
    <property type="match status" value="1"/>
</dbReference>
<evidence type="ECO:0000256" key="3">
    <source>
        <dbReference type="ARBA" id="ARBA00022750"/>
    </source>
</evidence>
<comment type="similarity">
    <text evidence="1">Belongs to the peptidase A31 family.</text>
</comment>
<dbReference type="OrthoDB" id="9794619at2"/>
<keyword evidence="4" id="KW-0378">Hydrolase</keyword>
<evidence type="ECO:0000256" key="2">
    <source>
        <dbReference type="ARBA" id="ARBA00022670"/>
    </source>
</evidence>
<evidence type="ECO:0000313" key="5">
    <source>
        <dbReference type="EMBL" id="SHH76944.1"/>
    </source>
</evidence>
<dbReference type="SUPFAM" id="SSF53163">
    <property type="entry name" value="HybD-like"/>
    <property type="match status" value="1"/>
</dbReference>
<dbReference type="CDD" id="cd00518">
    <property type="entry name" value="H2MP"/>
    <property type="match status" value="1"/>
</dbReference>
<evidence type="ECO:0000256" key="4">
    <source>
        <dbReference type="ARBA" id="ARBA00022801"/>
    </source>
</evidence>
<dbReference type="AlphaFoldDB" id="A0A1M5VPN1"/>
<dbReference type="Gene3D" id="3.40.50.1450">
    <property type="entry name" value="HybD-like"/>
    <property type="match status" value="1"/>
</dbReference>
<protein>
    <submittedName>
        <fullName evidence="5">Hydrogenase maturation protease</fullName>
    </submittedName>
</protein>
<evidence type="ECO:0000313" key="6">
    <source>
        <dbReference type="Proteomes" id="UP000184447"/>
    </source>
</evidence>
<dbReference type="InterPro" id="IPR000671">
    <property type="entry name" value="Peptidase_A31"/>
</dbReference>
<reference evidence="5 6" key="1">
    <citation type="submission" date="2016-11" db="EMBL/GenBank/DDBJ databases">
        <authorList>
            <person name="Jaros S."/>
            <person name="Januszkiewicz K."/>
            <person name="Wedrychowicz H."/>
        </authorList>
    </citation>
    <scope>NUCLEOTIDE SEQUENCE [LARGE SCALE GENOMIC DNA]</scope>
    <source>
        <strain evidence="5 6">DSM 8605</strain>
    </source>
</reference>
<dbReference type="InterPro" id="IPR023430">
    <property type="entry name" value="Pept_HybD-like_dom_sf"/>
</dbReference>
<keyword evidence="6" id="KW-1185">Reference proteome</keyword>
<dbReference type="PANTHER" id="PTHR30302">
    <property type="entry name" value="HYDROGENASE 1 MATURATION PROTEASE"/>
    <property type="match status" value="1"/>
</dbReference>
<keyword evidence="2 5" id="KW-0645">Protease</keyword>